<gene>
    <name evidence="2" type="ORF">BDK51DRAFT_48342</name>
</gene>
<sequence length="303" mass="33265">MAYFCELPTAGRRLAARLSRVWKRPPRYSELKFYMSGASSTASRQYPSTGTERVLSHQSPVNRGPVRVCRSSVVSAYARGVTCLLTHPLWILKTGVASHDHPSPSHCLYLCHRCPSLDPGLVSASVDAFAFFLNLRARRWLRRATITAGVQLAPLESAATRRRTARNSLVASKPDRSLSLPVQQDHNIPEPSVRRPSPAGNIDVGHFFGNEREEHGGARVPDHESFMTVAGLFGGFRNRATMEGHTTEQLDALISQLLDEANASLLRQPTFLAHALLPILLVETILDGVAFNLDAVRGLQAGD</sequence>
<proteinExistence type="predicted"/>
<keyword evidence="3" id="KW-1185">Reference proteome</keyword>
<feature type="region of interest" description="Disordered" evidence="1">
    <location>
        <begin position="164"/>
        <end position="200"/>
    </location>
</feature>
<name>A0A4V1IPK5_9FUNG</name>
<dbReference type="Proteomes" id="UP000269721">
    <property type="component" value="Unassembled WGS sequence"/>
</dbReference>
<accession>A0A4V1IPK5</accession>
<evidence type="ECO:0000313" key="3">
    <source>
        <dbReference type="Proteomes" id="UP000269721"/>
    </source>
</evidence>
<protein>
    <submittedName>
        <fullName evidence="2">Uncharacterized protein</fullName>
    </submittedName>
</protein>
<reference evidence="3" key="1">
    <citation type="journal article" date="2018" name="Nat. Microbiol.">
        <title>Leveraging single-cell genomics to expand the fungal tree of life.</title>
        <authorList>
            <person name="Ahrendt S.R."/>
            <person name="Quandt C.A."/>
            <person name="Ciobanu D."/>
            <person name="Clum A."/>
            <person name="Salamov A."/>
            <person name="Andreopoulos B."/>
            <person name="Cheng J.F."/>
            <person name="Woyke T."/>
            <person name="Pelin A."/>
            <person name="Henrissat B."/>
            <person name="Reynolds N.K."/>
            <person name="Benny G.L."/>
            <person name="Smith M.E."/>
            <person name="James T.Y."/>
            <person name="Grigoriev I.V."/>
        </authorList>
    </citation>
    <scope>NUCLEOTIDE SEQUENCE [LARGE SCALE GENOMIC DNA]</scope>
</reference>
<dbReference type="EMBL" id="ML001306">
    <property type="protein sequence ID" value="RKO83377.1"/>
    <property type="molecule type" value="Genomic_DNA"/>
</dbReference>
<evidence type="ECO:0000256" key="1">
    <source>
        <dbReference type="SAM" id="MobiDB-lite"/>
    </source>
</evidence>
<dbReference type="AlphaFoldDB" id="A0A4V1IPK5"/>
<organism evidence="2 3">
    <name type="scientific">Blyttiomyces helicus</name>
    <dbReference type="NCBI Taxonomy" id="388810"/>
    <lineage>
        <taxon>Eukaryota</taxon>
        <taxon>Fungi</taxon>
        <taxon>Fungi incertae sedis</taxon>
        <taxon>Chytridiomycota</taxon>
        <taxon>Chytridiomycota incertae sedis</taxon>
        <taxon>Chytridiomycetes</taxon>
        <taxon>Chytridiomycetes incertae sedis</taxon>
        <taxon>Blyttiomyces</taxon>
    </lineage>
</organism>
<evidence type="ECO:0000313" key="2">
    <source>
        <dbReference type="EMBL" id="RKO83377.1"/>
    </source>
</evidence>